<feature type="region of interest" description="Disordered" evidence="11">
    <location>
        <begin position="119"/>
        <end position="199"/>
    </location>
</feature>
<keyword evidence="9" id="KW-0472">Membrane</keyword>
<dbReference type="SUPFAM" id="SSF48403">
    <property type="entry name" value="Ankyrin repeat"/>
    <property type="match status" value="1"/>
</dbReference>
<dbReference type="GO" id="GO:0044231">
    <property type="term" value="C:host cell presynaptic membrane"/>
    <property type="evidence" value="ECO:0007669"/>
    <property type="project" value="UniProtKB-KW"/>
</dbReference>
<evidence type="ECO:0000256" key="7">
    <source>
        <dbReference type="ARBA" id="ARBA00022699"/>
    </source>
</evidence>
<comment type="subcellular location">
    <subcellularLocation>
        <location evidence="2">Secreted</location>
    </subcellularLocation>
    <subcellularLocation>
        <location evidence="1">Target cell membrane</location>
    </subcellularLocation>
</comment>
<dbReference type="GO" id="GO:0090729">
    <property type="term" value="F:toxin activity"/>
    <property type="evidence" value="ECO:0007669"/>
    <property type="project" value="UniProtKB-KW"/>
</dbReference>
<feature type="region of interest" description="Disordered" evidence="11">
    <location>
        <begin position="55"/>
        <end position="92"/>
    </location>
</feature>
<dbReference type="PANTHER" id="PTHR24184">
    <property type="entry name" value="SI:CH211-189E2.2"/>
    <property type="match status" value="1"/>
</dbReference>
<organism evidence="12 13">
    <name type="scientific">Nephila pilipes</name>
    <name type="common">Giant wood spider</name>
    <name type="synonym">Nephila maculata</name>
    <dbReference type="NCBI Taxonomy" id="299642"/>
    <lineage>
        <taxon>Eukaryota</taxon>
        <taxon>Metazoa</taxon>
        <taxon>Ecdysozoa</taxon>
        <taxon>Arthropoda</taxon>
        <taxon>Chelicerata</taxon>
        <taxon>Arachnida</taxon>
        <taxon>Araneae</taxon>
        <taxon>Araneomorphae</taxon>
        <taxon>Entelegynae</taxon>
        <taxon>Araneoidea</taxon>
        <taxon>Nephilidae</taxon>
        <taxon>Nephila</taxon>
    </lineage>
</organism>
<dbReference type="GO" id="GO:0005576">
    <property type="term" value="C:extracellular region"/>
    <property type="evidence" value="ECO:0007669"/>
    <property type="project" value="UniProtKB-SubCell"/>
</dbReference>
<evidence type="ECO:0000256" key="2">
    <source>
        <dbReference type="ARBA" id="ARBA00004613"/>
    </source>
</evidence>
<evidence type="ECO:0000313" key="13">
    <source>
        <dbReference type="Proteomes" id="UP000887013"/>
    </source>
</evidence>
<feature type="repeat" description="ANK" evidence="10">
    <location>
        <begin position="786"/>
        <end position="818"/>
    </location>
</feature>
<evidence type="ECO:0000256" key="9">
    <source>
        <dbReference type="ARBA" id="ARBA00023298"/>
    </source>
</evidence>
<protein>
    <submittedName>
        <fullName evidence="12">Ankyrin repeat, PH and SEC7 domain containing protein secG</fullName>
    </submittedName>
</protein>
<dbReference type="SMART" id="SM00248">
    <property type="entry name" value="ANK"/>
    <property type="match status" value="4"/>
</dbReference>
<keyword evidence="9" id="KW-1053">Target membrane</keyword>
<evidence type="ECO:0000256" key="1">
    <source>
        <dbReference type="ARBA" id="ARBA00004175"/>
    </source>
</evidence>
<feature type="compositionally biased region" description="Basic and acidic residues" evidence="11">
    <location>
        <begin position="567"/>
        <end position="598"/>
    </location>
</feature>
<dbReference type="PANTHER" id="PTHR24184:SF11">
    <property type="entry name" value="ANKYRIN REPEAT AND SOCS BOX CONTAINING 3"/>
    <property type="match status" value="1"/>
</dbReference>
<keyword evidence="3" id="KW-0268">Exocytosis</keyword>
<keyword evidence="7" id="KW-0528">Neurotoxin</keyword>
<evidence type="ECO:0000256" key="10">
    <source>
        <dbReference type="PROSITE-ProRule" id="PRU00023"/>
    </source>
</evidence>
<dbReference type="GO" id="GO:0005929">
    <property type="term" value="C:cilium"/>
    <property type="evidence" value="ECO:0007669"/>
    <property type="project" value="TreeGrafter"/>
</dbReference>
<dbReference type="GO" id="GO:0006887">
    <property type="term" value="P:exocytosis"/>
    <property type="evidence" value="ECO:0007669"/>
    <property type="project" value="UniProtKB-KW"/>
</dbReference>
<proteinExistence type="predicted"/>
<keyword evidence="6" id="KW-0800">Toxin</keyword>
<dbReference type="OrthoDB" id="19174at2759"/>
<dbReference type="PROSITE" id="PS50297">
    <property type="entry name" value="ANK_REP_REGION"/>
    <property type="match status" value="3"/>
</dbReference>
<keyword evidence="8" id="KW-0638">Presynaptic neurotoxin</keyword>
<dbReference type="InterPro" id="IPR036770">
    <property type="entry name" value="Ankyrin_rpt-contain_sf"/>
</dbReference>
<evidence type="ECO:0000256" key="8">
    <source>
        <dbReference type="ARBA" id="ARBA00023028"/>
    </source>
</evidence>
<evidence type="ECO:0000313" key="12">
    <source>
        <dbReference type="EMBL" id="GFT66207.1"/>
    </source>
</evidence>
<dbReference type="Pfam" id="PF13637">
    <property type="entry name" value="Ank_4"/>
    <property type="match status" value="1"/>
</dbReference>
<dbReference type="PRINTS" id="PR01415">
    <property type="entry name" value="ANKYRIN"/>
</dbReference>
<evidence type="ECO:0000256" key="5">
    <source>
        <dbReference type="ARBA" id="ARBA00022537"/>
    </source>
</evidence>
<feature type="region of interest" description="Disordered" evidence="11">
    <location>
        <begin position="212"/>
        <end position="317"/>
    </location>
</feature>
<dbReference type="AlphaFoldDB" id="A0A8X6PEH5"/>
<keyword evidence="13" id="KW-1185">Reference proteome</keyword>
<feature type="region of interest" description="Disordered" evidence="11">
    <location>
        <begin position="426"/>
        <end position="638"/>
    </location>
</feature>
<dbReference type="PROSITE" id="PS50088">
    <property type="entry name" value="ANK_REPEAT"/>
    <property type="match status" value="3"/>
</dbReference>
<comment type="caution">
    <text evidence="12">The sequence shown here is derived from an EMBL/GenBank/DDBJ whole genome shotgun (WGS) entry which is preliminary data.</text>
</comment>
<feature type="compositionally biased region" description="Low complexity" evidence="11">
    <location>
        <begin position="166"/>
        <end position="199"/>
    </location>
</feature>
<feature type="compositionally biased region" description="Basic and acidic residues" evidence="11">
    <location>
        <begin position="272"/>
        <end position="281"/>
    </location>
</feature>
<evidence type="ECO:0000256" key="3">
    <source>
        <dbReference type="ARBA" id="ARBA00022483"/>
    </source>
</evidence>
<feature type="compositionally biased region" description="Basic and acidic residues" evidence="11">
    <location>
        <begin position="296"/>
        <end position="312"/>
    </location>
</feature>
<dbReference type="Gene3D" id="1.25.40.20">
    <property type="entry name" value="Ankyrin repeat-containing domain"/>
    <property type="match status" value="1"/>
</dbReference>
<keyword evidence="10" id="KW-0040">ANK repeat</keyword>
<dbReference type="EMBL" id="BMAW01115477">
    <property type="protein sequence ID" value="GFT66207.1"/>
    <property type="molecule type" value="Genomic_DNA"/>
</dbReference>
<dbReference type="InterPro" id="IPR002110">
    <property type="entry name" value="Ankyrin_rpt"/>
</dbReference>
<sequence length="886" mass="98575">MRSSVEGCDRLQASRIVTMATRLLVATGPVVLPVEYLFYPLQEAVRAMDRFIPSSKQPQHWSRNYNGSQDRRRSNAQRRGSPVSEGKSITSYGQGVTLRAEDLLGESENRLGRGTGISAVNFLAPKPGDRRAALGGSATELTKCDRPKAPLRRSSEGNYALRRKSSSSSNAADDPTSSDPSTSCTASSSSSSESGCNADSETCNYCRLSESSDSCECRDSTDGERSSSSLEGNDARRPRRLTRALSEDCYPPSKSRPVRRTSPGEYLRHKRNQMEKLRNERLNSPGRKSGITFQRCDSDPRLHLSKSKDHSPNRTLTFVSPTRNRIRQSRKTEPEVMVVSKVILPVSPTEPSEKTRSKRSALAKNVAERRTRVKERQPSIVWNAEDSTPFLECGGVMFRCAVCESDIPFTNCVLCNAETKGHFFNEAQNVGGPSEVTDEPPKSHNSNDELVFSDDRNSEIERLGGSSQSSEEKKELEEFYDAPTPGNTPPSVSKETSEEKKAQWSSKGAIHKSFNHDENYSSRRRNSQLRKYNSEPVPEKDSEEGYIPSKSQADAPLSRHTSSDNPQSREDSRSSSSSKSEKKSGYHVAKESPKRPTPEGESLSSCRTCDVTEDENSKEESKERILSPDVVVQDKNKRKSPNYLKPEFVFEPEIIHKANPLVDEAEVEVVPTAIGAFRRLSEDEFISTLNIHEAARKGDLHVVKLLTKKDPKQMETVDERGWTPIHLAAAHGHSEIVKYLAVEGAHLAALDPSSYTALHLSAMNGHKTCLDVLLPMGVDIDSVTAEGFTPLHLAVMNGHLECIQTLLRWGSNMEKRDALGRGIYEMVEEYNLEDVANLLRRFHKKMHNFKNVLDMIQRDGGSRSTSEIPQEYMDILASIAEESGTE</sequence>
<evidence type="ECO:0000256" key="11">
    <source>
        <dbReference type="SAM" id="MobiDB-lite"/>
    </source>
</evidence>
<feature type="compositionally biased region" description="Basic and acidic residues" evidence="11">
    <location>
        <begin position="439"/>
        <end position="462"/>
    </location>
</feature>
<keyword evidence="4" id="KW-0964">Secreted</keyword>
<accession>A0A8X6PEH5</accession>
<reference evidence="12" key="1">
    <citation type="submission" date="2020-08" db="EMBL/GenBank/DDBJ databases">
        <title>Multicomponent nature underlies the extraordinary mechanical properties of spider dragline silk.</title>
        <authorList>
            <person name="Kono N."/>
            <person name="Nakamura H."/>
            <person name="Mori M."/>
            <person name="Yoshida Y."/>
            <person name="Ohtoshi R."/>
            <person name="Malay A.D."/>
            <person name="Moran D.A.P."/>
            <person name="Tomita M."/>
            <person name="Numata K."/>
            <person name="Arakawa K."/>
        </authorList>
    </citation>
    <scope>NUCLEOTIDE SEQUENCE</scope>
</reference>
<feature type="compositionally biased region" description="Basic and acidic residues" evidence="11">
    <location>
        <begin position="215"/>
        <end position="225"/>
    </location>
</feature>
<feature type="repeat" description="ANK" evidence="10">
    <location>
        <begin position="720"/>
        <end position="752"/>
    </location>
</feature>
<dbReference type="GO" id="GO:0044218">
    <property type="term" value="C:other organism cell membrane"/>
    <property type="evidence" value="ECO:0007669"/>
    <property type="project" value="UniProtKB-KW"/>
</dbReference>
<evidence type="ECO:0000256" key="4">
    <source>
        <dbReference type="ARBA" id="ARBA00022525"/>
    </source>
</evidence>
<feature type="compositionally biased region" description="Polar residues" evidence="11">
    <location>
        <begin position="55"/>
        <end position="68"/>
    </location>
</feature>
<evidence type="ECO:0000256" key="6">
    <source>
        <dbReference type="ARBA" id="ARBA00022656"/>
    </source>
</evidence>
<keyword evidence="5" id="KW-1052">Target cell membrane</keyword>
<name>A0A8X6PEH5_NEPPI</name>
<dbReference type="Pfam" id="PF12796">
    <property type="entry name" value="Ank_2"/>
    <property type="match status" value="1"/>
</dbReference>
<dbReference type="Proteomes" id="UP000887013">
    <property type="component" value="Unassembled WGS sequence"/>
</dbReference>
<feature type="repeat" description="ANK" evidence="10">
    <location>
        <begin position="753"/>
        <end position="785"/>
    </location>
</feature>
<gene>
    <name evidence="12" type="primary">secG_0</name>
    <name evidence="12" type="ORF">NPIL_541731</name>
</gene>